<comment type="caution">
    <text evidence="2">The sequence shown here is derived from an EMBL/GenBank/DDBJ whole genome shotgun (WGS) entry which is preliminary data.</text>
</comment>
<sequence length="572" mass="62363">MTRTAPRASPPALRAPLWQRLLIELAPVVVVVSAALVVLARMAASEWSAVLLYSGDSLVLPLLHSSIVAGEPFDWVFSSQLFFFPELVIYSAIALVVNDPRAAIVVNGIVNLLLFYAFARIIARLALQRSRHRFIEISVALGAIGLYAVICLLEPQPNINGSSIATLYLFNTYYQGVIIIGLAVLALTLWLTRSFRRARWGSARTVTAAVVTGAVTAAVTLCDPLYLLQVTAPLGLALVVMWFARHLTTRGFVLLAAVNGGSALLGLWGRRFVEQYLAIALDKYMDIEKIPSSITLVGNTIAELASTSVGMFKLLLWGAVVVVTVGFFLYALFAQTRPSLRRTVSGAELFLTAFSTLSLVTMVLGFFVTGSQTTRYLLPIFVFPLLGMIPVVIHVLRLSMLVVPYAEYRRSLARFMVGASSAVAVLVVVAGAVSLPPVIRMVTGATYSGATCFEDTIGDREESGVGSFWITRQWEVYADERGDVLQVRGDLSVDDWMINVATYVDKDYSFVIVDPWGHVTEQSVQVLGTPAEVTTCGDFEIYDYEGTPGERILTDAIDRSAEKTLELHGFPG</sequence>
<accession>A0A2T4UUZ6</accession>
<reference evidence="2 3" key="1">
    <citation type="submission" date="2018-03" db="EMBL/GenBank/DDBJ databases">
        <title>Bacteriophage NCPPB3778 and a type I-E CRISPR drive the evolution of the US Biological Select Agent, Rathayibacter toxicus.</title>
        <authorList>
            <person name="Davis E.W.II."/>
            <person name="Tabima J.F."/>
            <person name="Weisberg A.J."/>
            <person name="Dantas Lopes L."/>
            <person name="Wiseman M.S."/>
            <person name="Wiseman M.S."/>
            <person name="Pupko T."/>
            <person name="Belcher M.S."/>
            <person name="Sechler A.J."/>
            <person name="Tancos M.A."/>
            <person name="Schroeder B.K."/>
            <person name="Murray T.D."/>
            <person name="Luster D.G."/>
            <person name="Schneider W.L."/>
            <person name="Rogers E."/>
            <person name="Andreote F.D."/>
            <person name="Grunwald N.J."/>
            <person name="Putnam M.L."/>
            <person name="Chang J.H."/>
        </authorList>
    </citation>
    <scope>NUCLEOTIDE SEQUENCE [LARGE SCALE GENOMIC DNA]</scope>
    <source>
        <strain evidence="2 3">DSM 15933</strain>
    </source>
</reference>
<feature type="transmembrane region" description="Helical" evidence="1">
    <location>
        <begin position="415"/>
        <end position="435"/>
    </location>
</feature>
<feature type="transmembrane region" description="Helical" evidence="1">
    <location>
        <begin position="380"/>
        <end position="403"/>
    </location>
</feature>
<keyword evidence="1" id="KW-1133">Transmembrane helix</keyword>
<dbReference type="AlphaFoldDB" id="A0A2T4UUZ6"/>
<feature type="transmembrane region" description="Helical" evidence="1">
    <location>
        <begin position="226"/>
        <end position="244"/>
    </location>
</feature>
<name>A0A2T4UUZ6_9MICO</name>
<feature type="transmembrane region" description="Helical" evidence="1">
    <location>
        <begin position="203"/>
        <end position="220"/>
    </location>
</feature>
<feature type="transmembrane region" description="Helical" evidence="1">
    <location>
        <begin position="251"/>
        <end position="269"/>
    </location>
</feature>
<keyword evidence="3" id="KW-1185">Reference proteome</keyword>
<feature type="transmembrane region" description="Helical" evidence="1">
    <location>
        <begin position="173"/>
        <end position="191"/>
    </location>
</feature>
<dbReference type="Proteomes" id="UP000241085">
    <property type="component" value="Unassembled WGS sequence"/>
</dbReference>
<feature type="transmembrane region" description="Helical" evidence="1">
    <location>
        <begin position="314"/>
        <end position="334"/>
    </location>
</feature>
<feature type="transmembrane region" description="Helical" evidence="1">
    <location>
        <begin position="134"/>
        <end position="153"/>
    </location>
</feature>
<gene>
    <name evidence="2" type="ORF">C1I63_11095</name>
</gene>
<dbReference type="RefSeq" id="WP_107574819.1">
    <property type="nucleotide sequence ID" value="NZ_PZPL01000001.1"/>
</dbReference>
<protein>
    <recommendedName>
        <fullName evidence="4">Glycosyltransferase RgtA/B/C/D-like domain-containing protein</fullName>
    </recommendedName>
</protein>
<evidence type="ECO:0008006" key="4">
    <source>
        <dbReference type="Google" id="ProtNLM"/>
    </source>
</evidence>
<feature type="transmembrane region" description="Helical" evidence="1">
    <location>
        <begin position="21"/>
        <end position="44"/>
    </location>
</feature>
<proteinExistence type="predicted"/>
<feature type="transmembrane region" description="Helical" evidence="1">
    <location>
        <begin position="346"/>
        <end position="368"/>
    </location>
</feature>
<evidence type="ECO:0000256" key="1">
    <source>
        <dbReference type="SAM" id="Phobius"/>
    </source>
</evidence>
<evidence type="ECO:0000313" key="3">
    <source>
        <dbReference type="Proteomes" id="UP000241085"/>
    </source>
</evidence>
<dbReference type="EMBL" id="PZPL01000001">
    <property type="protein sequence ID" value="PTL73341.1"/>
    <property type="molecule type" value="Genomic_DNA"/>
</dbReference>
<evidence type="ECO:0000313" key="2">
    <source>
        <dbReference type="EMBL" id="PTL73341.1"/>
    </source>
</evidence>
<keyword evidence="1" id="KW-0812">Transmembrane</keyword>
<feature type="transmembrane region" description="Helical" evidence="1">
    <location>
        <begin position="103"/>
        <end position="122"/>
    </location>
</feature>
<keyword evidence="1" id="KW-0472">Membrane</keyword>
<organism evidence="2 3">
    <name type="scientific">Rathayibacter caricis DSM 15933</name>
    <dbReference type="NCBI Taxonomy" id="1328867"/>
    <lineage>
        <taxon>Bacteria</taxon>
        <taxon>Bacillati</taxon>
        <taxon>Actinomycetota</taxon>
        <taxon>Actinomycetes</taxon>
        <taxon>Micrococcales</taxon>
        <taxon>Microbacteriaceae</taxon>
        <taxon>Rathayibacter</taxon>
    </lineage>
</organism>